<proteinExistence type="predicted"/>
<dbReference type="InterPro" id="IPR047951">
    <property type="entry name" value="Transpos_ISL3"/>
</dbReference>
<sequence length="195" mass="23241">MCVDLKDSWRKLVRRALPQASVVADPFHVIQDANRRVDEARRVEQELCRRKIPRWPLVKNQEELTPKQAETLRALYRQYPTLAQFHWAKEQLRAFYRAPTPTQAQTLLDRLLFFLHHAEDAELVRWGRTLRAWKAELLAYHQHRITSAYTEGVHTKIKLLKRLSYGFRNRQMYVRKMLLALVPLAFLLRPPHLLT</sequence>
<dbReference type="Pfam" id="PF01610">
    <property type="entry name" value="DDE_Tnp_ISL3"/>
    <property type="match status" value="1"/>
</dbReference>
<dbReference type="AlphaFoldDB" id="H5SKM7"/>
<dbReference type="PANTHER" id="PTHR33498:SF1">
    <property type="entry name" value="TRANSPOSASE FOR INSERTION SEQUENCE ELEMENT IS1557"/>
    <property type="match status" value="1"/>
</dbReference>
<dbReference type="EMBL" id="AP011756">
    <property type="protein sequence ID" value="BAL56713.1"/>
    <property type="molecule type" value="Genomic_DNA"/>
</dbReference>
<name>H5SKM7_9ZZZZ</name>
<dbReference type="PANTHER" id="PTHR33498">
    <property type="entry name" value="TRANSPOSASE FOR INSERTION SEQUENCE ELEMENT IS1557"/>
    <property type="match status" value="1"/>
</dbReference>
<reference evidence="2" key="2">
    <citation type="journal article" date="2012" name="PLoS ONE">
        <title>A Deeply Branching Thermophilic Bacterium with an Ancient Acetyl-CoA Pathway Dominates a Subsurface Ecosystem.</title>
        <authorList>
            <person name="Takami H."/>
            <person name="Noguchi H."/>
            <person name="Takaki Y."/>
            <person name="Uchiyama I."/>
            <person name="Toyoda A."/>
            <person name="Nishi S."/>
            <person name="Chee G.-J."/>
            <person name="Arai W."/>
            <person name="Nunoura T."/>
            <person name="Itoh T."/>
            <person name="Hattori M."/>
            <person name="Takai K."/>
        </authorList>
    </citation>
    <scope>NUCLEOTIDE SEQUENCE</scope>
</reference>
<accession>H5SKM7</accession>
<gene>
    <name evidence="2" type="ORF">HGMM_F42E07C15</name>
</gene>
<evidence type="ECO:0000313" key="2">
    <source>
        <dbReference type="EMBL" id="BAL56713.1"/>
    </source>
</evidence>
<organism evidence="2">
    <name type="scientific">uncultured prokaryote</name>
    <dbReference type="NCBI Taxonomy" id="198431"/>
    <lineage>
        <taxon>unclassified sequences</taxon>
        <taxon>environmental samples</taxon>
    </lineage>
</organism>
<feature type="domain" description="Transposase IS204/IS1001/IS1096/IS1165 DDE" evidence="1">
    <location>
        <begin position="2"/>
        <end position="175"/>
    </location>
</feature>
<protein>
    <submittedName>
        <fullName evidence="2">Transposase</fullName>
    </submittedName>
</protein>
<evidence type="ECO:0000259" key="1">
    <source>
        <dbReference type="Pfam" id="PF01610"/>
    </source>
</evidence>
<reference evidence="2" key="1">
    <citation type="journal article" date="2005" name="Environ. Microbiol.">
        <title>Genetic and functional properties of uncultivated thermophilic crenarchaeotes from a subsurface gold mine as revealed by analysis of genome fragments.</title>
        <authorList>
            <person name="Nunoura T."/>
            <person name="Hirayama H."/>
            <person name="Takami H."/>
            <person name="Oida H."/>
            <person name="Nishi S."/>
            <person name="Shimamura S."/>
            <person name="Suzuki Y."/>
            <person name="Inagaki F."/>
            <person name="Takai K."/>
            <person name="Nealson K.H."/>
            <person name="Horikoshi K."/>
        </authorList>
    </citation>
    <scope>NUCLEOTIDE SEQUENCE</scope>
</reference>
<dbReference type="InterPro" id="IPR002560">
    <property type="entry name" value="Transposase_DDE"/>
</dbReference>